<evidence type="ECO:0000313" key="1">
    <source>
        <dbReference type="EMBL" id="EKE73259.1"/>
    </source>
</evidence>
<dbReference type="InterPro" id="IPR049725">
    <property type="entry name" value="STM3845-like"/>
</dbReference>
<evidence type="ECO:0000313" key="2">
    <source>
        <dbReference type="Proteomes" id="UP000006762"/>
    </source>
</evidence>
<dbReference type="EMBL" id="AMRK01000002">
    <property type="protein sequence ID" value="EKE73259.1"/>
    <property type="molecule type" value="Genomic_DNA"/>
</dbReference>
<keyword evidence="2" id="KW-1185">Reference proteome</keyword>
<dbReference type="eggNOG" id="COG0640">
    <property type="taxonomic scope" value="Bacteria"/>
</dbReference>
<proteinExistence type="predicted"/>
<organism evidence="1 2">
    <name type="scientific">Celeribacter baekdonensis B30</name>
    <dbReference type="NCBI Taxonomy" id="1208323"/>
    <lineage>
        <taxon>Bacteria</taxon>
        <taxon>Pseudomonadati</taxon>
        <taxon>Pseudomonadota</taxon>
        <taxon>Alphaproteobacteria</taxon>
        <taxon>Rhodobacterales</taxon>
        <taxon>Roseobacteraceae</taxon>
        <taxon>Celeribacter</taxon>
    </lineage>
</organism>
<dbReference type="AlphaFoldDB" id="K2JSB0"/>
<comment type="caution">
    <text evidence="1">The sequence shown here is derived from an EMBL/GenBank/DDBJ whole genome shotgun (WGS) entry which is preliminary data.</text>
</comment>
<dbReference type="Proteomes" id="UP000006762">
    <property type="component" value="Unassembled WGS sequence"/>
</dbReference>
<name>K2JSB0_9RHOB</name>
<dbReference type="PATRIC" id="fig|1208323.3.peg.892"/>
<gene>
    <name evidence="1" type="ORF">B30_04332</name>
</gene>
<protein>
    <submittedName>
        <fullName evidence="1">Putative inner membrane protein</fullName>
    </submittedName>
</protein>
<accession>K2JSB0</accession>
<sequence length="266" mass="30557">MNLSAKMPAKSEGFTLAENFKDWQNGYNNLADFEKDIAAISSVIVVILESAGSLAELGLFFANDALRQKMIVVVHSQHHLNESFIKFGILKPLEADKEESVLVYEIDSDNIDDVEESEVEDILEEVWGISEKIDKTSLFDTSNHGHSIFLTFQIIDLFTILTKSEIENYLSSLGVHFTKRQLQSALYILTKFKLLKQEKRSSQTFYFVPPEISDRVDLAFRKDGNRRYDSRAIKLEVLEYYRAEGTSNRSFKNRMNLWGRHVEVSP</sequence>
<dbReference type="NCBIfam" id="NF038232">
    <property type="entry name" value="STM3845_fam"/>
    <property type="match status" value="1"/>
</dbReference>
<reference evidence="1 2" key="1">
    <citation type="submission" date="2012-09" db="EMBL/GenBank/DDBJ databases">
        <title>Celeribacter baekdonensis B30 Genome Sequencing.</title>
        <authorList>
            <person name="Wang W."/>
        </authorList>
    </citation>
    <scope>NUCLEOTIDE SEQUENCE [LARGE SCALE GENOMIC DNA]</scope>
    <source>
        <strain evidence="1 2">B30</strain>
    </source>
</reference>